<evidence type="ECO:0000256" key="3">
    <source>
        <dbReference type="ARBA" id="ARBA00023163"/>
    </source>
</evidence>
<dbReference type="InterPro" id="IPR011711">
    <property type="entry name" value="GntR_C"/>
</dbReference>
<reference evidence="5 6" key="1">
    <citation type="journal article" date="2021" name="Arch. Microbiol.">
        <title>Harenicola maris gen. nov., sp. nov. isolated from the Sea of Japan shallow sediments.</title>
        <authorList>
            <person name="Romanenko L.A."/>
            <person name="Kurilenko V.V."/>
            <person name="Chernysheva N.Y."/>
            <person name="Tekutyeva L.A."/>
            <person name="Velansky P.V."/>
            <person name="Svetashev V.I."/>
            <person name="Isaeva M.P."/>
        </authorList>
    </citation>
    <scope>NUCLEOTIDE SEQUENCE [LARGE SCALE GENOMIC DNA]</scope>
    <source>
        <strain evidence="5 6">KMM 3653</strain>
    </source>
</reference>
<dbReference type="GO" id="GO:0003677">
    <property type="term" value="F:DNA binding"/>
    <property type="evidence" value="ECO:0007669"/>
    <property type="project" value="UniProtKB-KW"/>
</dbReference>
<dbReference type="SMART" id="SM00345">
    <property type="entry name" value="HTH_GNTR"/>
    <property type="match status" value="1"/>
</dbReference>
<keyword evidence="2" id="KW-0238">DNA-binding</keyword>
<dbReference type="SUPFAM" id="SSF48008">
    <property type="entry name" value="GntR ligand-binding domain-like"/>
    <property type="match status" value="1"/>
</dbReference>
<keyword evidence="1" id="KW-0805">Transcription regulation</keyword>
<dbReference type="SMART" id="SM00895">
    <property type="entry name" value="FCD"/>
    <property type="match status" value="1"/>
</dbReference>
<evidence type="ECO:0000313" key="6">
    <source>
        <dbReference type="Proteomes" id="UP001315686"/>
    </source>
</evidence>
<dbReference type="InterPro" id="IPR000524">
    <property type="entry name" value="Tscrpt_reg_HTH_GntR"/>
</dbReference>
<keyword evidence="6" id="KW-1185">Reference proteome</keyword>
<dbReference type="InterPro" id="IPR036388">
    <property type="entry name" value="WH-like_DNA-bd_sf"/>
</dbReference>
<evidence type="ECO:0000259" key="4">
    <source>
        <dbReference type="PROSITE" id="PS50949"/>
    </source>
</evidence>
<proteinExistence type="predicted"/>
<evidence type="ECO:0000313" key="5">
    <source>
        <dbReference type="EMBL" id="MBT0957546.1"/>
    </source>
</evidence>
<dbReference type="AlphaFoldDB" id="A0AAP2CS51"/>
<dbReference type="Proteomes" id="UP001315686">
    <property type="component" value="Unassembled WGS sequence"/>
</dbReference>
<feature type="domain" description="HTH gntR-type" evidence="4">
    <location>
        <begin position="13"/>
        <end position="80"/>
    </location>
</feature>
<dbReference type="EMBL" id="JADQAZ010000002">
    <property type="protein sequence ID" value="MBT0957546.1"/>
    <property type="molecule type" value="Genomic_DNA"/>
</dbReference>
<dbReference type="CDD" id="cd07377">
    <property type="entry name" value="WHTH_GntR"/>
    <property type="match status" value="1"/>
</dbReference>
<dbReference type="InterPro" id="IPR008920">
    <property type="entry name" value="TF_FadR/GntR_C"/>
</dbReference>
<name>A0AAP2CS51_9RHOB</name>
<sequence>MPSLPTLRPPAQPSVADQVFDALQNSILTLHLPPHSKISETEVAGQMGVSRQPVREAFKRLAKLGYLTIRPQSGTTVSPISEEAVERARFIRTALEVQTLRAACGKLGAEALKGLSDLLEAQKRAVTAGDREGFHNLDDAFHRMICEETGVGFVWDMVLESKAHMDRIRLLSLNASSRETALREHIDIYEAIAANDPDRAADVITSHLARITLHIEAVKAQDHRYFSRNRD</sequence>
<evidence type="ECO:0000256" key="1">
    <source>
        <dbReference type="ARBA" id="ARBA00023015"/>
    </source>
</evidence>
<protein>
    <submittedName>
        <fullName evidence="5">GntR family transcriptional regulator</fullName>
    </submittedName>
</protein>
<dbReference type="PANTHER" id="PTHR43537">
    <property type="entry name" value="TRANSCRIPTIONAL REGULATOR, GNTR FAMILY"/>
    <property type="match status" value="1"/>
</dbReference>
<dbReference type="SUPFAM" id="SSF46785">
    <property type="entry name" value="Winged helix' DNA-binding domain"/>
    <property type="match status" value="1"/>
</dbReference>
<dbReference type="Gene3D" id="1.20.120.530">
    <property type="entry name" value="GntR ligand-binding domain-like"/>
    <property type="match status" value="1"/>
</dbReference>
<organism evidence="5 6">
    <name type="scientific">Harenicola maris</name>
    <dbReference type="NCBI Taxonomy" id="2841044"/>
    <lineage>
        <taxon>Bacteria</taxon>
        <taxon>Pseudomonadati</taxon>
        <taxon>Pseudomonadota</taxon>
        <taxon>Alphaproteobacteria</taxon>
        <taxon>Rhodobacterales</taxon>
        <taxon>Paracoccaceae</taxon>
        <taxon>Harenicola</taxon>
    </lineage>
</organism>
<gene>
    <name evidence="5" type="ORF">IV417_09115</name>
</gene>
<dbReference type="InterPro" id="IPR036390">
    <property type="entry name" value="WH_DNA-bd_sf"/>
</dbReference>
<comment type="caution">
    <text evidence="5">The sequence shown here is derived from an EMBL/GenBank/DDBJ whole genome shotgun (WGS) entry which is preliminary data.</text>
</comment>
<dbReference type="Gene3D" id="1.10.10.10">
    <property type="entry name" value="Winged helix-like DNA-binding domain superfamily/Winged helix DNA-binding domain"/>
    <property type="match status" value="1"/>
</dbReference>
<accession>A0AAP2CS51</accession>
<dbReference type="GO" id="GO:0003700">
    <property type="term" value="F:DNA-binding transcription factor activity"/>
    <property type="evidence" value="ECO:0007669"/>
    <property type="project" value="InterPro"/>
</dbReference>
<dbReference type="PROSITE" id="PS50949">
    <property type="entry name" value="HTH_GNTR"/>
    <property type="match status" value="1"/>
</dbReference>
<dbReference type="Pfam" id="PF07729">
    <property type="entry name" value="FCD"/>
    <property type="match status" value="1"/>
</dbReference>
<evidence type="ECO:0000256" key="2">
    <source>
        <dbReference type="ARBA" id="ARBA00023125"/>
    </source>
</evidence>
<dbReference type="Pfam" id="PF00392">
    <property type="entry name" value="GntR"/>
    <property type="match status" value="1"/>
</dbReference>
<keyword evidence="3" id="KW-0804">Transcription</keyword>
<dbReference type="PANTHER" id="PTHR43537:SF5">
    <property type="entry name" value="UXU OPERON TRANSCRIPTIONAL REGULATOR"/>
    <property type="match status" value="1"/>
</dbReference>